<dbReference type="STRING" id="1193518.BN13_810029"/>
<keyword evidence="2" id="KW-0732">Signal</keyword>
<evidence type="ECO:0000256" key="2">
    <source>
        <dbReference type="ARBA" id="ARBA00022729"/>
    </source>
</evidence>
<evidence type="ECO:0000256" key="5">
    <source>
        <dbReference type="ARBA" id="ARBA00023027"/>
    </source>
</evidence>
<dbReference type="Proteomes" id="UP000035720">
    <property type="component" value="Unassembled WGS sequence"/>
</dbReference>
<evidence type="ECO:0000256" key="4">
    <source>
        <dbReference type="ARBA" id="ARBA00022857"/>
    </source>
</evidence>
<proteinExistence type="predicted"/>
<evidence type="ECO:0000313" key="6">
    <source>
        <dbReference type="EMBL" id="CCI54763.1"/>
    </source>
</evidence>
<keyword evidence="4" id="KW-0521">NADP</keyword>
<sequence>MAGSILTQRMGKRVLVIERHFKLGGFNHAFTRKGFHWDVGLHYVGEMGAGMPLRRVMDLATRGAVAWRQLPPGYDQLGFRGENHWYFDSF</sequence>
<keyword evidence="7" id="KW-1185">Reference proteome</keyword>
<keyword evidence="1" id="KW-0285">Flavoprotein</keyword>
<gene>
    <name evidence="6" type="ORF">BN13_810029</name>
</gene>
<dbReference type="Gene3D" id="3.50.50.60">
    <property type="entry name" value="FAD/NAD(P)-binding domain"/>
    <property type="match status" value="1"/>
</dbReference>
<dbReference type="PANTHER" id="PTHR46091">
    <property type="entry name" value="BLR7054 PROTEIN"/>
    <property type="match status" value="1"/>
</dbReference>
<evidence type="ECO:0000313" key="7">
    <source>
        <dbReference type="Proteomes" id="UP000035720"/>
    </source>
</evidence>
<name>A0A077MGF1_9MICO</name>
<reference evidence="6 7" key="1">
    <citation type="journal article" date="2013" name="ISME J.">
        <title>A metabolic model for members of the genus Tetrasphaera involved in enhanced biological phosphorus removal.</title>
        <authorList>
            <person name="Kristiansen R."/>
            <person name="Nguyen H.T.T."/>
            <person name="Saunders A.M."/>
            <person name="Nielsen J.L."/>
            <person name="Wimmer R."/>
            <person name="Le V.Q."/>
            <person name="McIlroy S.J."/>
            <person name="Petrovski S."/>
            <person name="Seviour R.J."/>
            <person name="Calteau A."/>
            <person name="Nielsen K.L."/>
            <person name="Nielsen P.H."/>
        </authorList>
    </citation>
    <scope>NUCLEOTIDE SEQUENCE [LARGE SCALE GENOMIC DNA]</scope>
    <source>
        <strain evidence="6 7">Ben 74</strain>
    </source>
</reference>
<evidence type="ECO:0008006" key="8">
    <source>
        <dbReference type="Google" id="ProtNLM"/>
    </source>
</evidence>
<dbReference type="InterPro" id="IPR052206">
    <property type="entry name" value="Retinol_saturase"/>
</dbReference>
<protein>
    <recommendedName>
        <fullName evidence="8">Amine oxidase domain-containing protein</fullName>
    </recommendedName>
</protein>
<dbReference type="AlphaFoldDB" id="A0A077MGF1"/>
<evidence type="ECO:0000256" key="1">
    <source>
        <dbReference type="ARBA" id="ARBA00022630"/>
    </source>
</evidence>
<comment type="caution">
    <text evidence="6">The sequence shown here is derived from an EMBL/GenBank/DDBJ whole genome shotgun (WGS) entry which is preliminary data.</text>
</comment>
<keyword evidence="5" id="KW-0520">NAD</keyword>
<organism evidence="6 7">
    <name type="scientific">Nostocoides jenkinsii Ben 74</name>
    <dbReference type="NCBI Taxonomy" id="1193518"/>
    <lineage>
        <taxon>Bacteria</taxon>
        <taxon>Bacillati</taxon>
        <taxon>Actinomycetota</taxon>
        <taxon>Actinomycetes</taxon>
        <taxon>Micrococcales</taxon>
        <taxon>Intrasporangiaceae</taxon>
        <taxon>Nostocoides</taxon>
    </lineage>
</organism>
<accession>A0A077MGF1</accession>
<dbReference type="PANTHER" id="PTHR46091:SF3">
    <property type="entry name" value="AMINE OXIDASE DOMAIN-CONTAINING PROTEIN"/>
    <property type="match status" value="1"/>
</dbReference>
<dbReference type="SUPFAM" id="SSF51905">
    <property type="entry name" value="FAD/NAD(P)-binding domain"/>
    <property type="match status" value="1"/>
</dbReference>
<keyword evidence="3" id="KW-0274">FAD</keyword>
<evidence type="ECO:0000256" key="3">
    <source>
        <dbReference type="ARBA" id="ARBA00022827"/>
    </source>
</evidence>
<dbReference type="EMBL" id="CAJC01000196">
    <property type="protein sequence ID" value="CCI54763.1"/>
    <property type="molecule type" value="Genomic_DNA"/>
</dbReference>
<dbReference type="InterPro" id="IPR036188">
    <property type="entry name" value="FAD/NAD-bd_sf"/>
</dbReference>